<dbReference type="AlphaFoldDB" id="A0A0Q3X8D4"/>
<accession>A0A0Q3X8D4</accession>
<proteinExistence type="predicted"/>
<name>A0A0Q3X8D4_AMAAE</name>
<evidence type="ECO:0000313" key="2">
    <source>
        <dbReference type="EMBL" id="KQL59333.1"/>
    </source>
</evidence>
<reference evidence="2 3" key="1">
    <citation type="submission" date="2015-10" db="EMBL/GenBank/DDBJ databases">
        <authorList>
            <person name="Gilbert D.G."/>
        </authorList>
    </citation>
    <scope>NUCLEOTIDE SEQUENCE [LARGE SCALE GENOMIC DNA]</scope>
    <source>
        <strain evidence="2">FVVF132</strain>
    </source>
</reference>
<feature type="compositionally biased region" description="Basic and acidic residues" evidence="1">
    <location>
        <begin position="49"/>
        <end position="64"/>
    </location>
</feature>
<protein>
    <submittedName>
        <fullName evidence="2">Uncharacterized protein</fullName>
    </submittedName>
</protein>
<evidence type="ECO:0000313" key="3">
    <source>
        <dbReference type="Proteomes" id="UP000051836"/>
    </source>
</evidence>
<feature type="compositionally biased region" description="Pro residues" evidence="1">
    <location>
        <begin position="30"/>
        <end position="40"/>
    </location>
</feature>
<gene>
    <name evidence="2" type="ORF">AAES_22087</name>
</gene>
<feature type="compositionally biased region" description="Pro residues" evidence="1">
    <location>
        <begin position="89"/>
        <end position="100"/>
    </location>
</feature>
<organism evidence="2 3">
    <name type="scientific">Amazona aestiva</name>
    <name type="common">Blue-fronted Amazon parrot</name>
    <dbReference type="NCBI Taxonomy" id="12930"/>
    <lineage>
        <taxon>Eukaryota</taxon>
        <taxon>Metazoa</taxon>
        <taxon>Chordata</taxon>
        <taxon>Craniata</taxon>
        <taxon>Vertebrata</taxon>
        <taxon>Euteleostomi</taxon>
        <taxon>Archelosauria</taxon>
        <taxon>Archosauria</taxon>
        <taxon>Dinosauria</taxon>
        <taxon>Saurischia</taxon>
        <taxon>Theropoda</taxon>
        <taxon>Coelurosauria</taxon>
        <taxon>Aves</taxon>
        <taxon>Neognathae</taxon>
        <taxon>Neoaves</taxon>
        <taxon>Telluraves</taxon>
        <taxon>Australaves</taxon>
        <taxon>Psittaciformes</taxon>
        <taxon>Psittacidae</taxon>
        <taxon>Amazona</taxon>
    </lineage>
</organism>
<dbReference type="EMBL" id="LMAW01000354">
    <property type="protein sequence ID" value="KQL59333.1"/>
    <property type="molecule type" value="Genomic_DNA"/>
</dbReference>
<comment type="caution">
    <text evidence="2">The sequence shown here is derived from an EMBL/GenBank/DDBJ whole genome shotgun (WGS) entry which is preliminary data.</text>
</comment>
<sequence length="135" mass="14705">MLHRNCALEGPEPVREHRAAATSTPRPRPHPSVEPRPPSPTESQQPSRDTGHFREQTRGQREPHGSCAESGLQYRTLDTGWQQRDGPGAAPPPPTPPPAVPNSGHMMAASRPTWRHIKAHPTRPTVPGVGHTTAQ</sequence>
<dbReference type="Proteomes" id="UP000051836">
    <property type="component" value="Unassembled WGS sequence"/>
</dbReference>
<evidence type="ECO:0000256" key="1">
    <source>
        <dbReference type="SAM" id="MobiDB-lite"/>
    </source>
</evidence>
<feature type="region of interest" description="Disordered" evidence="1">
    <location>
        <begin position="1"/>
        <end position="111"/>
    </location>
</feature>
<keyword evidence="3" id="KW-1185">Reference proteome</keyword>